<dbReference type="Proteomes" id="UP000554837">
    <property type="component" value="Unassembled WGS sequence"/>
</dbReference>
<reference evidence="4 5" key="1">
    <citation type="submission" date="2020-08" db="EMBL/GenBank/DDBJ databases">
        <title>Genomic Encyclopedia of Type Strains, Phase IV (KMG-IV): sequencing the most valuable type-strain genomes for metagenomic binning, comparative biology and taxonomic classification.</title>
        <authorList>
            <person name="Goeker M."/>
        </authorList>
    </citation>
    <scope>NUCLEOTIDE SEQUENCE [LARGE SCALE GENOMIC DNA]</scope>
    <source>
        <strain evidence="4 5">DSM 23958</strain>
    </source>
</reference>
<feature type="domain" description="HTH deoR-type" evidence="3">
    <location>
        <begin position="3"/>
        <end position="65"/>
    </location>
</feature>
<accession>A0A840S1S7</accession>
<dbReference type="Pfam" id="PF25583">
    <property type="entry name" value="WCX"/>
    <property type="match status" value="1"/>
</dbReference>
<evidence type="ECO:0000256" key="2">
    <source>
        <dbReference type="ARBA" id="ARBA00023163"/>
    </source>
</evidence>
<keyword evidence="1" id="KW-0805">Transcription regulation</keyword>
<dbReference type="GO" id="GO:0003677">
    <property type="term" value="F:DNA binding"/>
    <property type="evidence" value="ECO:0007669"/>
    <property type="project" value="UniProtKB-KW"/>
</dbReference>
<dbReference type="PANTHER" id="PTHR34580:SF3">
    <property type="entry name" value="PROTEIN PAFB"/>
    <property type="match status" value="1"/>
</dbReference>
<gene>
    <name evidence="4" type="ORF">HNQ51_002426</name>
</gene>
<keyword evidence="5" id="KW-1185">Reference proteome</keyword>
<dbReference type="InterPro" id="IPR026881">
    <property type="entry name" value="WYL_dom"/>
</dbReference>
<evidence type="ECO:0000313" key="5">
    <source>
        <dbReference type="Proteomes" id="UP000554837"/>
    </source>
</evidence>
<evidence type="ECO:0000313" key="4">
    <source>
        <dbReference type="EMBL" id="MBB5205107.1"/>
    </source>
</evidence>
<dbReference type="GO" id="GO:0003700">
    <property type="term" value="F:DNA-binding transcription factor activity"/>
    <property type="evidence" value="ECO:0007669"/>
    <property type="project" value="InterPro"/>
</dbReference>
<dbReference type="Pfam" id="PF08279">
    <property type="entry name" value="HTH_11"/>
    <property type="match status" value="1"/>
</dbReference>
<dbReference type="OrthoDB" id="8555652at2"/>
<proteinExistence type="predicted"/>
<dbReference type="AlphaFoldDB" id="A0A840S1S7"/>
<dbReference type="InterPro" id="IPR057727">
    <property type="entry name" value="WCX_dom"/>
</dbReference>
<comment type="caution">
    <text evidence="4">The sequence shown here is derived from an EMBL/GenBank/DDBJ whole genome shotgun (WGS) entry which is preliminary data.</text>
</comment>
<evidence type="ECO:0000259" key="3">
    <source>
        <dbReference type="PROSITE" id="PS51000"/>
    </source>
</evidence>
<dbReference type="PROSITE" id="PS51000">
    <property type="entry name" value="HTH_DEOR_2"/>
    <property type="match status" value="1"/>
</dbReference>
<dbReference type="PANTHER" id="PTHR34580">
    <property type="match status" value="1"/>
</dbReference>
<dbReference type="InterPro" id="IPR013196">
    <property type="entry name" value="HTH_11"/>
</dbReference>
<dbReference type="RefSeq" id="WP_138854878.1">
    <property type="nucleotide sequence ID" value="NZ_CP040709.1"/>
</dbReference>
<dbReference type="InterPro" id="IPR051534">
    <property type="entry name" value="CBASS_pafABC_assoc_protein"/>
</dbReference>
<dbReference type="InterPro" id="IPR036388">
    <property type="entry name" value="WH-like_DNA-bd_sf"/>
</dbReference>
<protein>
    <submittedName>
        <fullName evidence="4">Putative DNA-binding transcriptional regulator YafY</fullName>
    </submittedName>
</protein>
<dbReference type="Pfam" id="PF13280">
    <property type="entry name" value="WYL"/>
    <property type="match status" value="1"/>
</dbReference>
<keyword evidence="2" id="KW-0804">Transcription</keyword>
<sequence length="326" mass="37478">MDRTERFYKIEMLIRSRGSVRFDTLLSELEVSPATLKRDLQYLRERLGAPIEWDAFSRGYRFAQEQWRGVKHELPGVWLSEHELHALLTLHQMLEGLDEGELLGRHLAPMFERIHAMLGLDEKEARELQRRVKLISTARRRANTAHFEAVCSAVLQGRRLEIDYRKRSGGLGAAVETRSLSPQRLVHYRHAWYLDAWCHKSEGLRRFALDAMQAARLQEAKAQRLSLKALEAELDRGYGIFAGGTEQWAELRFSPEAAAWVAQEEWHPAQEAEREADGSLLLRLPYVDATELLMDLLRHAGQVQVLAPRGLKEAFARRLREAVAAL</sequence>
<dbReference type="EMBL" id="JACHHO010000003">
    <property type="protein sequence ID" value="MBB5205107.1"/>
    <property type="molecule type" value="Genomic_DNA"/>
</dbReference>
<dbReference type="PROSITE" id="PS52050">
    <property type="entry name" value="WYL"/>
    <property type="match status" value="1"/>
</dbReference>
<keyword evidence="4" id="KW-0238">DNA-binding</keyword>
<dbReference type="InterPro" id="IPR001034">
    <property type="entry name" value="DeoR_HTH"/>
</dbReference>
<organism evidence="4 5">
    <name type="scientific">Inhella inkyongensis</name>
    <dbReference type="NCBI Taxonomy" id="392593"/>
    <lineage>
        <taxon>Bacteria</taxon>
        <taxon>Pseudomonadati</taxon>
        <taxon>Pseudomonadota</taxon>
        <taxon>Betaproteobacteria</taxon>
        <taxon>Burkholderiales</taxon>
        <taxon>Sphaerotilaceae</taxon>
        <taxon>Inhella</taxon>
    </lineage>
</organism>
<evidence type="ECO:0000256" key="1">
    <source>
        <dbReference type="ARBA" id="ARBA00023015"/>
    </source>
</evidence>
<dbReference type="Gene3D" id="1.10.10.10">
    <property type="entry name" value="Winged helix-like DNA-binding domain superfamily/Winged helix DNA-binding domain"/>
    <property type="match status" value="1"/>
</dbReference>
<name>A0A840S1S7_9BURK</name>